<name>A0A1S2XM61_CICAR</name>
<dbReference type="STRING" id="3827.A0A1S2XM61"/>
<feature type="domain" description="Lipid-binding serum glycoprotein N-terminal" evidence="3">
    <location>
        <begin position="30"/>
        <end position="255"/>
    </location>
</feature>
<dbReference type="AlphaFoldDB" id="A0A1S2XM61"/>
<feature type="domain" description="Lipid-binding serum glycoprotein C-terminal" evidence="4">
    <location>
        <begin position="273"/>
        <end position="478"/>
    </location>
</feature>
<dbReference type="PANTHER" id="PTHR46801">
    <property type="entry name" value="OS06G0309200 PROTEIN"/>
    <property type="match status" value="1"/>
</dbReference>
<gene>
    <name evidence="6" type="primary">LOC101489808</name>
</gene>
<dbReference type="InterPro" id="IPR017943">
    <property type="entry name" value="Bactericidal_perm-incr_a/b_dom"/>
</dbReference>
<evidence type="ECO:0000313" key="6">
    <source>
        <dbReference type="RefSeq" id="XP_004491439.1"/>
    </source>
</evidence>
<dbReference type="Pfam" id="PF02886">
    <property type="entry name" value="LBP_BPI_CETP_C"/>
    <property type="match status" value="1"/>
</dbReference>
<organism evidence="5 6">
    <name type="scientific">Cicer arietinum</name>
    <name type="common">Chickpea</name>
    <name type="synonym">Garbanzo</name>
    <dbReference type="NCBI Taxonomy" id="3827"/>
    <lineage>
        <taxon>Eukaryota</taxon>
        <taxon>Viridiplantae</taxon>
        <taxon>Streptophyta</taxon>
        <taxon>Embryophyta</taxon>
        <taxon>Tracheophyta</taxon>
        <taxon>Spermatophyta</taxon>
        <taxon>Magnoliopsida</taxon>
        <taxon>eudicotyledons</taxon>
        <taxon>Gunneridae</taxon>
        <taxon>Pentapetalae</taxon>
        <taxon>rosids</taxon>
        <taxon>fabids</taxon>
        <taxon>Fabales</taxon>
        <taxon>Fabaceae</taxon>
        <taxon>Papilionoideae</taxon>
        <taxon>50 kb inversion clade</taxon>
        <taxon>NPAAA clade</taxon>
        <taxon>Hologalegina</taxon>
        <taxon>IRL clade</taxon>
        <taxon>Cicereae</taxon>
        <taxon>Cicer</taxon>
    </lineage>
</organism>
<dbReference type="Gene3D" id="3.15.20.10">
    <property type="entry name" value="Bactericidal permeability-increasing protein, domain 2"/>
    <property type="match status" value="1"/>
</dbReference>
<dbReference type="OrthoDB" id="10255543at2759"/>
<dbReference type="Gene3D" id="3.15.10.10">
    <property type="entry name" value="Bactericidal permeability-increasing protein, domain 1"/>
    <property type="match status" value="1"/>
</dbReference>
<dbReference type="InterPro" id="IPR017942">
    <property type="entry name" value="Lipid-bd_serum_glycop_N"/>
</dbReference>
<dbReference type="Proteomes" id="UP000087171">
    <property type="component" value="Chromosome Ca2"/>
</dbReference>
<reference evidence="5" key="1">
    <citation type="journal article" date="2013" name="Nat. Biotechnol.">
        <title>Draft genome sequence of chickpea (Cicer arietinum) provides a resource for trait improvement.</title>
        <authorList>
            <person name="Varshney R.K."/>
            <person name="Song C."/>
            <person name="Saxena R.K."/>
            <person name="Azam S."/>
            <person name="Yu S."/>
            <person name="Sharpe A.G."/>
            <person name="Cannon S."/>
            <person name="Baek J."/>
            <person name="Rosen B.D."/>
            <person name="Tar'an B."/>
            <person name="Millan T."/>
            <person name="Zhang X."/>
            <person name="Ramsay L.D."/>
            <person name="Iwata A."/>
            <person name="Wang Y."/>
            <person name="Nelson W."/>
            <person name="Farmer A.D."/>
            <person name="Gaur P.M."/>
            <person name="Soderlund C."/>
            <person name="Penmetsa R.V."/>
            <person name="Xu C."/>
            <person name="Bharti A.K."/>
            <person name="He W."/>
            <person name="Winter P."/>
            <person name="Zhao S."/>
            <person name="Hane J.K."/>
            <person name="Carrasquilla-Garcia N."/>
            <person name="Condie J.A."/>
            <person name="Upadhyaya H.D."/>
            <person name="Luo M.C."/>
            <person name="Thudi M."/>
            <person name="Gowda C.L."/>
            <person name="Singh N.P."/>
            <person name="Lichtenzveig J."/>
            <person name="Gali K.K."/>
            <person name="Rubio J."/>
            <person name="Nadarajan N."/>
            <person name="Dolezel J."/>
            <person name="Bansal K.C."/>
            <person name="Xu X."/>
            <person name="Edwards D."/>
            <person name="Zhang G."/>
            <person name="Kahl G."/>
            <person name="Gil J."/>
            <person name="Singh K.B."/>
            <person name="Datta S.K."/>
            <person name="Jackson S.A."/>
            <person name="Wang J."/>
            <person name="Cook D.R."/>
        </authorList>
    </citation>
    <scope>NUCLEOTIDE SEQUENCE [LARGE SCALE GENOMIC DNA]</scope>
    <source>
        <strain evidence="5">cv. CDC Frontier</strain>
    </source>
</reference>
<dbReference type="SMART" id="SM00329">
    <property type="entry name" value="BPI2"/>
    <property type="match status" value="1"/>
</dbReference>
<dbReference type="SMART" id="SM00328">
    <property type="entry name" value="BPI1"/>
    <property type="match status" value="1"/>
</dbReference>
<keyword evidence="1" id="KW-0325">Glycoprotein</keyword>
<dbReference type="InterPro" id="IPR001124">
    <property type="entry name" value="Lipid-bd_serum_glycop_C"/>
</dbReference>
<dbReference type="Pfam" id="PF01273">
    <property type="entry name" value="LBP_BPI_CETP"/>
    <property type="match status" value="1"/>
</dbReference>
<dbReference type="GO" id="GO:0005615">
    <property type="term" value="C:extracellular space"/>
    <property type="evidence" value="ECO:0007669"/>
    <property type="project" value="InterPro"/>
</dbReference>
<evidence type="ECO:0000256" key="2">
    <source>
        <dbReference type="SAM" id="SignalP"/>
    </source>
</evidence>
<dbReference type="GO" id="GO:0008289">
    <property type="term" value="F:lipid binding"/>
    <property type="evidence" value="ECO:0007669"/>
    <property type="project" value="InterPro"/>
</dbReference>
<sequence length="489" mass="53568">MAHRILFLFFSLLFISTSVCIEEGFISVVISEKGLDFVKDILIDQAISSIVLSQLPQIEKSVQVPLVGKARVILSEITIKDIQVSSSSVETGDTSIVVVVSGATANLSLNWRYTVSSWLVPIGISDSGTATVKVENMQVWLTVNLRNQGGTLKLILLDYGCDVGDLSIKMNGGAAWLYQVLVDAFKGNIASAVEDSISDKIIKGIATLDDFLHSLPKTISLDETAALNVSFVDNPVLSNYSIQLEINGLFTEKNDVLVPQHYRLGSDISISSGDLPKMIKISIHENVFKSASEVYFAADTLQWILDELPDQALLNTAEWKLIIPQLYKQYPNDDMNLNFSASSPPIIQVSNQDIAAKFSVDIIIDVLEAGEVIPVACISVDISASCDAEIVRNSLTGRLKLLKFSTYLKWSKIGKLHMNVIQSLTSTVLKTVLIPYMNSQLKKGIPLPILNGFALANARILYTPPWISVCSDVSFLGDYYLKHLPAHVS</sequence>
<proteinExistence type="predicted"/>
<feature type="chain" id="PRO_5010298936" evidence="2">
    <location>
        <begin position="21"/>
        <end position="489"/>
    </location>
</feature>
<evidence type="ECO:0000259" key="3">
    <source>
        <dbReference type="SMART" id="SM00328"/>
    </source>
</evidence>
<evidence type="ECO:0000256" key="1">
    <source>
        <dbReference type="ARBA" id="ARBA00023180"/>
    </source>
</evidence>
<dbReference type="SUPFAM" id="SSF55394">
    <property type="entry name" value="Bactericidal permeability-increasing protein, BPI"/>
    <property type="match status" value="2"/>
</dbReference>
<keyword evidence="2" id="KW-0732">Signal</keyword>
<dbReference type="InterPro" id="IPR030675">
    <property type="entry name" value="BPI/LBP"/>
</dbReference>
<dbReference type="GeneID" id="101489808"/>
<dbReference type="PANTHER" id="PTHR46801:SF8">
    <property type="entry name" value="LBP_BPI_CETP FAMILY, CARBOXY-TERMINAL DOMAIN PROTEIN"/>
    <property type="match status" value="1"/>
</dbReference>
<evidence type="ECO:0000259" key="4">
    <source>
        <dbReference type="SMART" id="SM00329"/>
    </source>
</evidence>
<feature type="signal peptide" evidence="2">
    <location>
        <begin position="1"/>
        <end position="20"/>
    </location>
</feature>
<dbReference type="eggNOG" id="KOG4160">
    <property type="taxonomic scope" value="Eukaryota"/>
</dbReference>
<protein>
    <submittedName>
        <fullName evidence="6">BPI/LBP family protein At1g04970</fullName>
    </submittedName>
</protein>
<evidence type="ECO:0000313" key="5">
    <source>
        <dbReference type="Proteomes" id="UP000087171"/>
    </source>
</evidence>
<dbReference type="RefSeq" id="XP_004491439.1">
    <property type="nucleotide sequence ID" value="XM_004491382.3"/>
</dbReference>
<dbReference type="PaxDb" id="3827-XP_004491439.1"/>
<dbReference type="PIRSF" id="PIRSF002417">
    <property type="entry name" value="Lipid_binding_protein"/>
    <property type="match status" value="1"/>
</dbReference>
<accession>A0A1S2XM61</accession>
<reference evidence="6" key="2">
    <citation type="submission" date="2025-08" db="UniProtKB">
        <authorList>
            <consortium name="RefSeq"/>
        </authorList>
    </citation>
    <scope>IDENTIFICATION</scope>
    <source>
        <tissue evidence="6">Etiolated seedlings</tissue>
    </source>
</reference>
<keyword evidence="5" id="KW-1185">Reference proteome</keyword>
<dbReference type="InterPro" id="IPR045897">
    <property type="entry name" value="BPI/LBP_pln"/>
</dbReference>
<dbReference type="KEGG" id="cam:101489808"/>